<sequence length="76" mass="8204">MIPALLARCNGQEAQEKAKNSRTYDEAPATFAATRGFDVLTGCLDQASSSTATFLTRLGSTWTPGPMVVETVTFFR</sequence>
<name>A0ABN2BGV5_9ACTN</name>
<dbReference type="EMBL" id="BAAAOR010000037">
    <property type="protein sequence ID" value="GAA1540031.1"/>
    <property type="molecule type" value="Genomic_DNA"/>
</dbReference>
<proteinExistence type="predicted"/>
<accession>A0ABN2BGV5</accession>
<gene>
    <name evidence="1" type="ORF">GCM10009788_48590</name>
</gene>
<evidence type="ECO:0000313" key="2">
    <source>
        <dbReference type="Proteomes" id="UP001500842"/>
    </source>
</evidence>
<organism evidence="1 2">
    <name type="scientific">Nocardioides humi</name>
    <dbReference type="NCBI Taxonomy" id="449461"/>
    <lineage>
        <taxon>Bacteria</taxon>
        <taxon>Bacillati</taxon>
        <taxon>Actinomycetota</taxon>
        <taxon>Actinomycetes</taxon>
        <taxon>Propionibacteriales</taxon>
        <taxon>Nocardioidaceae</taxon>
        <taxon>Nocardioides</taxon>
    </lineage>
</organism>
<comment type="caution">
    <text evidence="1">The sequence shown here is derived from an EMBL/GenBank/DDBJ whole genome shotgun (WGS) entry which is preliminary data.</text>
</comment>
<evidence type="ECO:0000313" key="1">
    <source>
        <dbReference type="EMBL" id="GAA1540031.1"/>
    </source>
</evidence>
<keyword evidence="2" id="KW-1185">Reference proteome</keyword>
<dbReference type="Proteomes" id="UP001500842">
    <property type="component" value="Unassembled WGS sequence"/>
</dbReference>
<protein>
    <submittedName>
        <fullName evidence="1">Uncharacterized protein</fullName>
    </submittedName>
</protein>
<reference evidence="1 2" key="1">
    <citation type="journal article" date="2019" name="Int. J. Syst. Evol. Microbiol.">
        <title>The Global Catalogue of Microorganisms (GCM) 10K type strain sequencing project: providing services to taxonomists for standard genome sequencing and annotation.</title>
        <authorList>
            <consortium name="The Broad Institute Genomics Platform"/>
            <consortium name="The Broad Institute Genome Sequencing Center for Infectious Disease"/>
            <person name="Wu L."/>
            <person name="Ma J."/>
        </authorList>
    </citation>
    <scope>NUCLEOTIDE SEQUENCE [LARGE SCALE GENOMIC DNA]</scope>
    <source>
        <strain evidence="1 2">JCM 14942</strain>
    </source>
</reference>